<dbReference type="Proteomes" id="UP000000702">
    <property type="component" value="Unassembled WGS sequence"/>
</dbReference>
<reference evidence="2" key="1">
    <citation type="submission" date="2011-07" db="EMBL/GenBank/DDBJ databases">
        <title>Divergent evolution of antigenic variation in African trypanosomes.</title>
        <authorList>
            <person name="Jackson A.P."/>
            <person name="Berry A."/>
            <person name="Allison H.C."/>
            <person name="Burton P."/>
            <person name="Anderson J."/>
            <person name="Aslett M."/>
            <person name="Brown R."/>
            <person name="Corton N."/>
            <person name="Harris D."/>
            <person name="Hauser H."/>
            <person name="Gamble J."/>
            <person name="Gilderthorp R."/>
            <person name="McQuillan J."/>
            <person name="Quail M.A."/>
            <person name="Sanders M."/>
            <person name="Van Tonder A."/>
            <person name="Ginger M.L."/>
            <person name="Donelson J.E."/>
            <person name="Field M.C."/>
            <person name="Barry J.D."/>
            <person name="Berriman M."/>
            <person name="Hertz-Fowler C."/>
        </authorList>
    </citation>
    <scope>NUCLEOTIDE SEQUENCE [LARGE SCALE GENOMIC DNA]</scope>
    <source>
        <strain evidence="2">IL3000</strain>
    </source>
</reference>
<proteinExistence type="predicted"/>
<protein>
    <submittedName>
        <fullName evidence="1">WGS project CAEQ00000000 data, annotated contig 1510</fullName>
    </submittedName>
</protein>
<gene>
    <name evidence="1" type="ORF">TCIL3000_0_37080</name>
</gene>
<sequence length="609" mass="69139">MFRRVGPFLSVSIPRSVWDPAQYNNNWTDSYGLDISSRREWPARKWAVGLEPRTPREWLQFSRRNLAYGYNGALRACHSLPAMLLLYREMKQRGVKVDVDTMNVLLTRAARYEHMQVDDVFLLFDELIALGARPDLAAAETLHTVLNHSAAMPADWREARRLQLVGLYNDLALEEVERLAPHRVERLLKEQMKRYRDNLRQLGDVLRPAVYCRYLHSVRSAAVLLEEVQNFLWGLVPDDHPAMEIPALQLRVPFVASVLRRPAAGVDSPAVAVQRMDFGDVEVCAVFLAAAERAVDSDFDDVRPISERRLFLSLLAMISYSGVLYTADLVAHLMEMVKYSTGDDTRDADAQRLLRYAVRGSSATQDEAYRTLWRRVETVTDGRVIGRYLSARDPWSPVRICFDEKGMFKSYPTATRASGREAALQCDGIGAHTVEALDVRWADVRHLIERTGVLSEPPSDQCPQQRKMEVFTGMAVFLRTVATGQRYGDAGVRVCGEGRGTLFAEGYGLDVWTRVFSLVQDVRGDMEQFMVENAACSVEPEFECWEALLVTLRCVLDYCVVRVQGSQPGTERDGAERLFESAAELRNKLIDESRTRFGGRMRVLWLQEA</sequence>
<reference evidence="1 2" key="2">
    <citation type="journal article" date="2012" name="Proc. Natl. Acad. Sci. U.S.A.">
        <title>Antigenic diversity is generated by distinct evolutionary mechanisms in African trypanosome species.</title>
        <authorList>
            <person name="Jackson A.P."/>
            <person name="Berry A."/>
            <person name="Aslett M."/>
            <person name="Allison H.C."/>
            <person name="Burton P."/>
            <person name="Vavrova-Anderson J."/>
            <person name="Brown R."/>
            <person name="Browne H."/>
            <person name="Corton N."/>
            <person name="Hauser H."/>
            <person name="Gamble J."/>
            <person name="Gilderthorp R."/>
            <person name="Marcello L."/>
            <person name="McQuillan J."/>
            <person name="Otto T.D."/>
            <person name="Quail M.A."/>
            <person name="Sanders M.J."/>
            <person name="van Tonder A."/>
            <person name="Ginger M.L."/>
            <person name="Field M.C."/>
            <person name="Barry J.D."/>
            <person name="Hertz-Fowler C."/>
            <person name="Berriman M."/>
        </authorList>
    </citation>
    <scope>NUCLEOTIDE SEQUENCE [LARGE SCALE GENOMIC DNA]</scope>
    <source>
        <strain evidence="1 2">IL3000</strain>
    </source>
</reference>
<dbReference type="EMBL" id="CAEQ01000919">
    <property type="protein sequence ID" value="CCD12869.1"/>
    <property type="molecule type" value="Genomic_DNA"/>
</dbReference>
<dbReference type="InterPro" id="IPR011990">
    <property type="entry name" value="TPR-like_helical_dom_sf"/>
</dbReference>
<keyword evidence="2" id="KW-1185">Reference proteome</keyword>
<dbReference type="OMA" id="FNGRMRI"/>
<dbReference type="Gene3D" id="1.25.40.10">
    <property type="entry name" value="Tetratricopeptide repeat domain"/>
    <property type="match status" value="1"/>
</dbReference>
<evidence type="ECO:0000313" key="2">
    <source>
        <dbReference type="Proteomes" id="UP000000702"/>
    </source>
</evidence>
<dbReference type="AlphaFoldDB" id="F9W6R2"/>
<accession>F9W6R2</accession>
<dbReference type="VEuPathDB" id="TriTrypDB:TcIL3000_0_37080"/>
<name>F9W6R2_TRYCI</name>
<organism evidence="1 2">
    <name type="scientific">Trypanosoma congolense (strain IL3000)</name>
    <dbReference type="NCBI Taxonomy" id="1068625"/>
    <lineage>
        <taxon>Eukaryota</taxon>
        <taxon>Discoba</taxon>
        <taxon>Euglenozoa</taxon>
        <taxon>Kinetoplastea</taxon>
        <taxon>Metakinetoplastina</taxon>
        <taxon>Trypanosomatida</taxon>
        <taxon>Trypanosomatidae</taxon>
        <taxon>Trypanosoma</taxon>
        <taxon>Nannomonas</taxon>
    </lineage>
</organism>
<evidence type="ECO:0000313" key="1">
    <source>
        <dbReference type="EMBL" id="CCD12869.1"/>
    </source>
</evidence>
<comment type="caution">
    <text evidence="1">The sequence shown here is derived from an EMBL/GenBank/DDBJ whole genome shotgun (WGS) entry which is preliminary data.</text>
</comment>